<evidence type="ECO:0000313" key="3">
    <source>
        <dbReference type="EMBL" id="PYF09271.1"/>
    </source>
</evidence>
<dbReference type="InterPro" id="IPR050272">
    <property type="entry name" value="Isochorismatase-like_hydrls"/>
</dbReference>
<dbReference type="PANTHER" id="PTHR43540:SF1">
    <property type="entry name" value="ISOCHORISMATASE HYDROLASE"/>
    <property type="match status" value="1"/>
</dbReference>
<dbReference type="AlphaFoldDB" id="A0A318TWH7"/>
<organism evidence="3 4">
    <name type="scientific">Rhodobacter viridis</name>
    <dbReference type="NCBI Taxonomy" id="1054202"/>
    <lineage>
        <taxon>Bacteria</taxon>
        <taxon>Pseudomonadati</taxon>
        <taxon>Pseudomonadota</taxon>
        <taxon>Alphaproteobacteria</taxon>
        <taxon>Rhodobacterales</taxon>
        <taxon>Rhodobacter group</taxon>
        <taxon>Rhodobacter</taxon>
    </lineage>
</organism>
<evidence type="ECO:0000313" key="4">
    <source>
        <dbReference type="Proteomes" id="UP000247727"/>
    </source>
</evidence>
<dbReference type="SUPFAM" id="SSF52499">
    <property type="entry name" value="Isochorismatase-like hydrolases"/>
    <property type="match status" value="1"/>
</dbReference>
<dbReference type="OrthoDB" id="8477867at2"/>
<dbReference type="PANTHER" id="PTHR43540">
    <property type="entry name" value="PEROXYUREIDOACRYLATE/UREIDOACRYLATE AMIDOHYDROLASE-RELATED"/>
    <property type="match status" value="1"/>
</dbReference>
<dbReference type="Pfam" id="PF00857">
    <property type="entry name" value="Isochorismatase"/>
    <property type="match status" value="1"/>
</dbReference>
<sequence>MGKTALLIIDMQREMQARLDAGRAAVNPEAGAAIAALAAACREKGVAVVHVRHHDADPASPFHPDAPGAQPMPCAAARPGEAVFVKSTSSVFASTDLAAHLRGQGITRLIIVGAVLGFCVTSAVRAAADLGFAVILPRDAALGFDLPMMGLSADEIAKVTFGLLGADFATLSTSAEVIASL</sequence>
<evidence type="ECO:0000256" key="1">
    <source>
        <dbReference type="ARBA" id="ARBA00022801"/>
    </source>
</evidence>
<dbReference type="EMBL" id="QJTK01000009">
    <property type="protein sequence ID" value="PYF09271.1"/>
    <property type="molecule type" value="Genomic_DNA"/>
</dbReference>
<evidence type="ECO:0000259" key="2">
    <source>
        <dbReference type="Pfam" id="PF00857"/>
    </source>
</evidence>
<dbReference type="Proteomes" id="UP000247727">
    <property type="component" value="Unassembled WGS sequence"/>
</dbReference>
<protein>
    <submittedName>
        <fullName evidence="3">Nicotinamidase-related amidase</fullName>
    </submittedName>
</protein>
<dbReference type="InterPro" id="IPR000868">
    <property type="entry name" value="Isochorismatase-like_dom"/>
</dbReference>
<keyword evidence="1" id="KW-0378">Hydrolase</keyword>
<dbReference type="Gene3D" id="3.40.50.850">
    <property type="entry name" value="Isochorismatase-like"/>
    <property type="match status" value="1"/>
</dbReference>
<gene>
    <name evidence="3" type="ORF">C8J30_10917</name>
</gene>
<dbReference type="InterPro" id="IPR036380">
    <property type="entry name" value="Isochorismatase-like_sf"/>
</dbReference>
<accession>A0A318TWH7</accession>
<dbReference type="RefSeq" id="WP_110806079.1">
    <property type="nucleotide sequence ID" value="NZ_QJTK01000009.1"/>
</dbReference>
<name>A0A318TWH7_9RHOB</name>
<proteinExistence type="predicted"/>
<dbReference type="GO" id="GO:0016787">
    <property type="term" value="F:hydrolase activity"/>
    <property type="evidence" value="ECO:0007669"/>
    <property type="project" value="UniProtKB-KW"/>
</dbReference>
<reference evidence="3 4" key="1">
    <citation type="submission" date="2018-06" db="EMBL/GenBank/DDBJ databases">
        <title>Genomic Encyclopedia of Type Strains, Phase III (KMG-III): the genomes of soil and plant-associated and newly described type strains.</title>
        <authorList>
            <person name="Whitman W."/>
        </authorList>
    </citation>
    <scope>NUCLEOTIDE SEQUENCE [LARGE SCALE GENOMIC DNA]</scope>
    <source>
        <strain evidence="3 4">JA737</strain>
    </source>
</reference>
<comment type="caution">
    <text evidence="3">The sequence shown here is derived from an EMBL/GenBank/DDBJ whole genome shotgun (WGS) entry which is preliminary data.</text>
</comment>
<feature type="domain" description="Isochorismatase-like" evidence="2">
    <location>
        <begin position="4"/>
        <end position="145"/>
    </location>
</feature>
<keyword evidence="4" id="KW-1185">Reference proteome</keyword>